<keyword evidence="6 7" id="KW-0472">Membrane</keyword>
<sequence>MIYLELFWSFFQIGLFSIGGGYAAMPLIQHQVVEVHPWLTMAEFSDIITISQMTPGPISINSATFVGIQIAGIPGAIVATFGCVLPSCLIVLTLAYAYYRFRRFRMVKNVLLQLRAAVVSMIAFAGLTILFLAFWHRETAPSLAELEKTDWIAVFIFCAALFVLRTWRKIDPIHIMLATGAAGIVLYKWLPG</sequence>
<protein>
    <recommendedName>
        <fullName evidence="10">Chromate transporter</fullName>
    </recommendedName>
</protein>
<feature type="transmembrane region" description="Helical" evidence="7">
    <location>
        <begin position="174"/>
        <end position="190"/>
    </location>
</feature>
<dbReference type="HOGENOM" id="CLU_018106_1_2_4"/>
<comment type="subcellular location">
    <subcellularLocation>
        <location evidence="1">Cell membrane</location>
        <topology evidence="1">Multi-pass membrane protein</topology>
    </subcellularLocation>
</comment>
<dbReference type="eggNOG" id="COG2059">
    <property type="taxonomic scope" value="Bacteria"/>
</dbReference>
<dbReference type="RefSeq" id="WP_005877183.1">
    <property type="nucleotide sequence ID" value="NZ_CABMNL010000001.1"/>
</dbReference>
<evidence type="ECO:0000256" key="1">
    <source>
        <dbReference type="ARBA" id="ARBA00004651"/>
    </source>
</evidence>
<accession>C3X3U6</accession>
<evidence type="ECO:0000256" key="3">
    <source>
        <dbReference type="ARBA" id="ARBA00022475"/>
    </source>
</evidence>
<comment type="caution">
    <text evidence="8">The sequence shown here is derived from an EMBL/GenBank/DDBJ whole genome shotgun (WGS) entry which is preliminary data.</text>
</comment>
<keyword evidence="9" id="KW-1185">Reference proteome</keyword>
<dbReference type="GO" id="GO:0005886">
    <property type="term" value="C:plasma membrane"/>
    <property type="evidence" value="ECO:0007669"/>
    <property type="project" value="UniProtKB-SubCell"/>
</dbReference>
<evidence type="ECO:0000313" key="8">
    <source>
        <dbReference type="EMBL" id="EEO27882.1"/>
    </source>
</evidence>
<evidence type="ECO:0000256" key="6">
    <source>
        <dbReference type="ARBA" id="ARBA00023136"/>
    </source>
</evidence>
<feature type="transmembrane region" description="Helical" evidence="7">
    <location>
        <begin position="151"/>
        <end position="167"/>
    </location>
</feature>
<dbReference type="GO" id="GO:0015109">
    <property type="term" value="F:chromate transmembrane transporter activity"/>
    <property type="evidence" value="ECO:0007669"/>
    <property type="project" value="InterPro"/>
</dbReference>
<dbReference type="Pfam" id="PF02417">
    <property type="entry name" value="Chromate_transp"/>
    <property type="match status" value="1"/>
</dbReference>
<feature type="transmembrane region" description="Helical" evidence="7">
    <location>
        <begin position="7"/>
        <end position="28"/>
    </location>
</feature>
<dbReference type="InterPro" id="IPR003370">
    <property type="entry name" value="Chromate_transpt"/>
</dbReference>
<evidence type="ECO:0000256" key="5">
    <source>
        <dbReference type="ARBA" id="ARBA00022989"/>
    </source>
</evidence>
<dbReference type="PANTHER" id="PTHR43663:SF1">
    <property type="entry name" value="CHROMATE TRANSPORTER"/>
    <property type="match status" value="1"/>
</dbReference>
<dbReference type="AlphaFoldDB" id="C3X3U6"/>
<dbReference type="InterPro" id="IPR052518">
    <property type="entry name" value="CHR_Transporter"/>
</dbReference>
<gene>
    <name evidence="8" type="ORF">OFAG_01035</name>
</gene>
<comment type="similarity">
    <text evidence="2">Belongs to the chromate ion transporter (CHR) (TC 2.A.51) family.</text>
</comment>
<name>C3X3U6_9BURK</name>
<evidence type="ECO:0000256" key="2">
    <source>
        <dbReference type="ARBA" id="ARBA00005262"/>
    </source>
</evidence>
<evidence type="ECO:0000256" key="4">
    <source>
        <dbReference type="ARBA" id="ARBA00022692"/>
    </source>
</evidence>
<evidence type="ECO:0000313" key="9">
    <source>
        <dbReference type="Proteomes" id="UP000003973"/>
    </source>
</evidence>
<dbReference type="EMBL" id="ACDP02000011">
    <property type="protein sequence ID" value="EEO27882.1"/>
    <property type="molecule type" value="Genomic_DNA"/>
</dbReference>
<feature type="transmembrane region" description="Helical" evidence="7">
    <location>
        <begin position="111"/>
        <end position="135"/>
    </location>
</feature>
<evidence type="ECO:0008006" key="10">
    <source>
        <dbReference type="Google" id="ProtNLM"/>
    </source>
</evidence>
<dbReference type="Proteomes" id="UP000003973">
    <property type="component" value="Unassembled WGS sequence"/>
</dbReference>
<organism evidence="8 9">
    <name type="scientific">Oxalobacter paraformigenes</name>
    <dbReference type="NCBI Taxonomy" id="556268"/>
    <lineage>
        <taxon>Bacteria</taxon>
        <taxon>Pseudomonadati</taxon>
        <taxon>Pseudomonadota</taxon>
        <taxon>Betaproteobacteria</taxon>
        <taxon>Burkholderiales</taxon>
        <taxon>Oxalobacteraceae</taxon>
        <taxon>Oxalobacter</taxon>
    </lineage>
</organism>
<keyword evidence="4 7" id="KW-0812">Transmembrane</keyword>
<dbReference type="PANTHER" id="PTHR43663">
    <property type="entry name" value="CHROMATE TRANSPORT PROTEIN-RELATED"/>
    <property type="match status" value="1"/>
</dbReference>
<proteinExistence type="inferred from homology"/>
<feature type="transmembrane region" description="Helical" evidence="7">
    <location>
        <begin position="76"/>
        <end position="99"/>
    </location>
</feature>
<keyword evidence="5 7" id="KW-1133">Transmembrane helix</keyword>
<keyword evidence="3" id="KW-1003">Cell membrane</keyword>
<reference evidence="8" key="1">
    <citation type="submission" date="2011-10" db="EMBL/GenBank/DDBJ databases">
        <title>The Genome Sequence of Oxalobacter formigenes HOxBLS.</title>
        <authorList>
            <consortium name="The Broad Institute Genome Sequencing Platform"/>
            <person name="Earl A."/>
            <person name="Ward D."/>
            <person name="Feldgarden M."/>
            <person name="Gevers D."/>
            <person name="Allison M.J."/>
            <person name="Humphrey S."/>
            <person name="Young S.K."/>
            <person name="Zeng Q."/>
            <person name="Gargeya S."/>
            <person name="Fitzgerald M."/>
            <person name="Haas B."/>
            <person name="Abouelleil A."/>
            <person name="Alvarado L."/>
            <person name="Arachchi H.M."/>
            <person name="Berlin A."/>
            <person name="Brown A."/>
            <person name="Chapman S.B."/>
            <person name="Chen Z."/>
            <person name="Dunbar C."/>
            <person name="Freedman E."/>
            <person name="Gearin G."/>
            <person name="Goldberg J."/>
            <person name="Griggs A."/>
            <person name="Gujja S."/>
            <person name="Heiman D."/>
            <person name="Howarth C."/>
            <person name="Larson L."/>
            <person name="Lui A."/>
            <person name="MacDonald P.J.P."/>
            <person name="Montmayeur A."/>
            <person name="Murphy C."/>
            <person name="Neiman D."/>
            <person name="Pearson M."/>
            <person name="Priest M."/>
            <person name="Roberts A."/>
            <person name="Saif S."/>
            <person name="Shea T."/>
            <person name="Shenoy N."/>
            <person name="Sisk P."/>
            <person name="Stolte C."/>
            <person name="Sykes S."/>
            <person name="Wortman J."/>
            <person name="Nusbaum C."/>
            <person name="Birren B."/>
        </authorList>
    </citation>
    <scope>NUCLEOTIDE SEQUENCE [LARGE SCALE GENOMIC DNA]</scope>
    <source>
        <strain evidence="8">HOxBLS</strain>
    </source>
</reference>
<evidence type="ECO:0000256" key="7">
    <source>
        <dbReference type="SAM" id="Phobius"/>
    </source>
</evidence>